<dbReference type="Gene3D" id="2.40.70.10">
    <property type="entry name" value="Acid Proteases"/>
    <property type="match status" value="1"/>
</dbReference>
<evidence type="ECO:0000313" key="2">
    <source>
        <dbReference type="RefSeq" id="XP_015940549.1"/>
    </source>
</evidence>
<evidence type="ECO:0000313" key="1">
    <source>
        <dbReference type="Proteomes" id="UP000515211"/>
    </source>
</evidence>
<accession>A0A6P4C248</accession>
<dbReference type="Pfam" id="PF08284">
    <property type="entry name" value="RVP_2"/>
    <property type="match status" value="1"/>
</dbReference>
<reference evidence="2" key="2">
    <citation type="submission" date="2025-08" db="UniProtKB">
        <authorList>
            <consortium name="RefSeq"/>
        </authorList>
    </citation>
    <scope>IDENTIFICATION</scope>
    <source>
        <tissue evidence="2">Whole plant</tissue>
    </source>
</reference>
<reference evidence="1" key="1">
    <citation type="journal article" date="2016" name="Nat. Genet.">
        <title>The genome sequences of Arachis duranensis and Arachis ipaensis, the diploid ancestors of cultivated peanut.</title>
        <authorList>
            <person name="Bertioli D.J."/>
            <person name="Cannon S.B."/>
            <person name="Froenicke L."/>
            <person name="Huang G."/>
            <person name="Farmer A.D."/>
            <person name="Cannon E.K."/>
            <person name="Liu X."/>
            <person name="Gao D."/>
            <person name="Clevenger J."/>
            <person name="Dash S."/>
            <person name="Ren L."/>
            <person name="Moretzsohn M.C."/>
            <person name="Shirasawa K."/>
            <person name="Huang W."/>
            <person name="Vidigal B."/>
            <person name="Abernathy B."/>
            <person name="Chu Y."/>
            <person name="Niederhuth C.E."/>
            <person name="Umale P."/>
            <person name="Araujo A.C."/>
            <person name="Kozik A."/>
            <person name="Kim K.D."/>
            <person name="Burow M.D."/>
            <person name="Varshney R.K."/>
            <person name="Wang X."/>
            <person name="Zhang X."/>
            <person name="Barkley N."/>
            <person name="Guimaraes P.M."/>
            <person name="Isobe S."/>
            <person name="Guo B."/>
            <person name="Liao B."/>
            <person name="Stalker H.T."/>
            <person name="Schmitz R.J."/>
            <person name="Scheffler B.E."/>
            <person name="Leal-Bertioli S.C."/>
            <person name="Xun X."/>
            <person name="Jackson S.A."/>
            <person name="Michelmore R."/>
            <person name="Ozias-Akins P."/>
        </authorList>
    </citation>
    <scope>NUCLEOTIDE SEQUENCE [LARGE SCALE GENOMIC DNA]</scope>
    <source>
        <strain evidence="1">cv. V14167</strain>
    </source>
</reference>
<dbReference type="RefSeq" id="XP_015940549.1">
    <property type="nucleotide sequence ID" value="XM_016085063.1"/>
</dbReference>
<sequence length="191" mass="21368">MCEEGCIGEGDSDDLYLEAEISSMEVLFCNIIRVKAVSGGRITMPIKKESFERASELGLKIVVLGYDLKVYHVTFEVVVTRLGCPQVLFWVQQRDFIPDLICLPMTGLDLILGLDWLSKNHVLLNCYEKSVYFVAEGSGGPVVVNRYYLNSMTVKCSGCECQGVMLLTTSLSRDEQSLEQISIVCKFPKVF</sequence>
<proteinExistence type="predicted"/>
<dbReference type="GeneID" id="107466084"/>
<organism evidence="1 2">
    <name type="scientific">Arachis duranensis</name>
    <name type="common">Wild peanut</name>
    <dbReference type="NCBI Taxonomy" id="130453"/>
    <lineage>
        <taxon>Eukaryota</taxon>
        <taxon>Viridiplantae</taxon>
        <taxon>Streptophyta</taxon>
        <taxon>Embryophyta</taxon>
        <taxon>Tracheophyta</taxon>
        <taxon>Spermatophyta</taxon>
        <taxon>Magnoliopsida</taxon>
        <taxon>eudicotyledons</taxon>
        <taxon>Gunneridae</taxon>
        <taxon>Pentapetalae</taxon>
        <taxon>rosids</taxon>
        <taxon>fabids</taxon>
        <taxon>Fabales</taxon>
        <taxon>Fabaceae</taxon>
        <taxon>Papilionoideae</taxon>
        <taxon>50 kb inversion clade</taxon>
        <taxon>dalbergioids sensu lato</taxon>
        <taxon>Dalbergieae</taxon>
        <taxon>Pterocarpus clade</taxon>
        <taxon>Arachis</taxon>
    </lineage>
</organism>
<gene>
    <name evidence="2" type="primary">LOC107466084</name>
</gene>
<dbReference type="Proteomes" id="UP000515211">
    <property type="component" value="Chromosome 9"/>
</dbReference>
<dbReference type="KEGG" id="adu:107466084"/>
<dbReference type="InterPro" id="IPR021109">
    <property type="entry name" value="Peptidase_aspartic_dom_sf"/>
</dbReference>
<dbReference type="AlphaFoldDB" id="A0A6P4C248"/>
<dbReference type="CDD" id="cd00303">
    <property type="entry name" value="retropepsin_like"/>
    <property type="match status" value="1"/>
</dbReference>
<name>A0A6P4C248_ARADU</name>
<keyword evidence="1" id="KW-1185">Reference proteome</keyword>
<protein>
    <submittedName>
        <fullName evidence="2">Uncharacterized protein LOC107466084</fullName>
    </submittedName>
</protein>